<keyword evidence="2" id="KW-1185">Reference proteome</keyword>
<evidence type="ECO:0000313" key="1">
    <source>
        <dbReference type="EMBL" id="KAI4455213.1"/>
    </source>
</evidence>
<reference evidence="1" key="1">
    <citation type="submission" date="2022-04" db="EMBL/GenBank/DDBJ databases">
        <title>Chromosome-scale genome assembly of Holotrichia oblita Faldermann.</title>
        <authorList>
            <person name="Rongchong L."/>
        </authorList>
    </citation>
    <scope>NUCLEOTIDE SEQUENCE</scope>
    <source>
        <strain evidence="1">81SQS9</strain>
    </source>
</reference>
<protein>
    <submittedName>
        <fullName evidence="1">Homeobox-like domain superfamily</fullName>
    </submittedName>
</protein>
<accession>A0ACB9SJB2</accession>
<proteinExistence type="predicted"/>
<sequence length="163" mass="18979">MPNLSLLQKTQIVTLLEEGWSIRALAQRFEVNKSTILRVKRKWQQERVVQRKNGSGRKTVTTPEDDENLIQFLRNNPFESVVTAINRTNFPGHVRVAAKKPFLTADNKNQRIGLALEFVPRDLNFWETVIFTDEKAFQSSYNGYVRVYRPPNSRYNEAYTSKS</sequence>
<gene>
    <name evidence="1" type="ORF">MML48_9g00001870</name>
</gene>
<dbReference type="EMBL" id="CM043023">
    <property type="protein sequence ID" value="KAI4455213.1"/>
    <property type="molecule type" value="Genomic_DNA"/>
</dbReference>
<comment type="caution">
    <text evidence="1">The sequence shown here is derived from an EMBL/GenBank/DDBJ whole genome shotgun (WGS) entry which is preliminary data.</text>
</comment>
<evidence type="ECO:0000313" key="2">
    <source>
        <dbReference type="Proteomes" id="UP001056778"/>
    </source>
</evidence>
<dbReference type="Proteomes" id="UP001056778">
    <property type="component" value="Chromosome 9"/>
</dbReference>
<organism evidence="1 2">
    <name type="scientific">Holotrichia oblita</name>
    <name type="common">Chafer beetle</name>
    <dbReference type="NCBI Taxonomy" id="644536"/>
    <lineage>
        <taxon>Eukaryota</taxon>
        <taxon>Metazoa</taxon>
        <taxon>Ecdysozoa</taxon>
        <taxon>Arthropoda</taxon>
        <taxon>Hexapoda</taxon>
        <taxon>Insecta</taxon>
        <taxon>Pterygota</taxon>
        <taxon>Neoptera</taxon>
        <taxon>Endopterygota</taxon>
        <taxon>Coleoptera</taxon>
        <taxon>Polyphaga</taxon>
        <taxon>Scarabaeiformia</taxon>
        <taxon>Scarabaeidae</taxon>
        <taxon>Melolonthinae</taxon>
        <taxon>Holotrichia</taxon>
    </lineage>
</organism>
<name>A0ACB9SJB2_HOLOL</name>